<dbReference type="InterPro" id="IPR049883">
    <property type="entry name" value="NOTCH1_EGF-like"/>
</dbReference>
<evidence type="ECO:0000259" key="12">
    <source>
        <dbReference type="PROSITE" id="PS51041"/>
    </source>
</evidence>
<evidence type="ECO:0000256" key="2">
    <source>
        <dbReference type="ARBA" id="ARBA00022525"/>
    </source>
</evidence>
<dbReference type="InterPro" id="IPR009030">
    <property type="entry name" value="Growth_fac_rcpt_cys_sf"/>
</dbReference>
<dbReference type="Gene3D" id="2.10.25.10">
    <property type="entry name" value="Laminin"/>
    <property type="match status" value="8"/>
</dbReference>
<keyword evidence="4 10" id="KW-0245">EGF-like domain</keyword>
<dbReference type="PANTHER" id="PTHR47333:SF4">
    <property type="entry name" value="EGF-LIKE DOMAIN-CONTAINING PROTEIN"/>
    <property type="match status" value="1"/>
</dbReference>
<evidence type="ECO:0000256" key="4">
    <source>
        <dbReference type="ARBA" id="ARBA00022536"/>
    </source>
</evidence>
<dbReference type="InterPro" id="IPR000152">
    <property type="entry name" value="EGF-type_Asp/Asn_hydroxyl_site"/>
</dbReference>
<evidence type="ECO:0000256" key="6">
    <source>
        <dbReference type="ARBA" id="ARBA00022737"/>
    </source>
</evidence>
<dbReference type="GO" id="GO:0005509">
    <property type="term" value="F:calcium ion binding"/>
    <property type="evidence" value="ECO:0007669"/>
    <property type="project" value="InterPro"/>
</dbReference>
<evidence type="ECO:0000256" key="8">
    <source>
        <dbReference type="ARBA" id="ARBA00023157"/>
    </source>
</evidence>
<keyword evidence="3" id="KW-0272">Extracellular matrix</keyword>
<name>A0AAU9VV93_9CNID</name>
<feature type="domain" description="EGF-like" evidence="11">
    <location>
        <begin position="200"/>
        <end position="236"/>
    </location>
</feature>
<evidence type="ECO:0000256" key="7">
    <source>
        <dbReference type="ARBA" id="ARBA00022837"/>
    </source>
</evidence>
<dbReference type="Proteomes" id="UP001159428">
    <property type="component" value="Unassembled WGS sequence"/>
</dbReference>
<dbReference type="PANTHER" id="PTHR47333">
    <property type="entry name" value="VON WILLEBRAND FACTOR C AND EGF DOMAIN-CONTAINING PROTEIN"/>
    <property type="match status" value="1"/>
</dbReference>
<dbReference type="Pfam" id="PF14670">
    <property type="entry name" value="FXa_inhibition"/>
    <property type="match status" value="1"/>
</dbReference>
<feature type="non-terminal residue" evidence="13">
    <location>
        <position position="1"/>
    </location>
</feature>
<dbReference type="InterPro" id="IPR018097">
    <property type="entry name" value="EGF_Ca-bd_CS"/>
</dbReference>
<dbReference type="SMART" id="SM00181">
    <property type="entry name" value="EGF"/>
    <property type="match status" value="8"/>
</dbReference>
<dbReference type="EMBL" id="CALNXJ010000004">
    <property type="protein sequence ID" value="CAH3038869.1"/>
    <property type="molecule type" value="Genomic_DNA"/>
</dbReference>
<dbReference type="SUPFAM" id="SSF57184">
    <property type="entry name" value="Growth factor receptor domain"/>
    <property type="match status" value="1"/>
</dbReference>
<feature type="domain" description="EGF-like" evidence="11">
    <location>
        <begin position="242"/>
        <end position="282"/>
    </location>
</feature>
<dbReference type="FunFam" id="2.10.25.10:FF:000008">
    <property type="entry name" value="Signal peptide, CUB domain, EGF-like 2"/>
    <property type="match status" value="1"/>
</dbReference>
<keyword evidence="2" id="KW-0964">Secreted</keyword>
<dbReference type="InterPro" id="IPR000742">
    <property type="entry name" value="EGF"/>
</dbReference>
<dbReference type="FunFam" id="2.10.25.10:FF:000240">
    <property type="entry name" value="Vitamin K-dependent protein S"/>
    <property type="match status" value="1"/>
</dbReference>
<dbReference type="Pfam" id="PF12662">
    <property type="entry name" value="cEGF"/>
    <property type="match status" value="3"/>
</dbReference>
<comment type="caution">
    <text evidence="13">The sequence shown here is derived from an EMBL/GenBank/DDBJ whole genome shotgun (WGS) entry which is preliminary data.</text>
</comment>
<evidence type="ECO:0000256" key="1">
    <source>
        <dbReference type="ARBA" id="ARBA00004498"/>
    </source>
</evidence>
<keyword evidence="9" id="KW-0325">Glycoprotein</keyword>
<dbReference type="AlphaFoldDB" id="A0AAU9VV93"/>
<feature type="domain" description="EGF-like" evidence="11">
    <location>
        <begin position="283"/>
        <end position="322"/>
    </location>
</feature>
<dbReference type="PROSITE" id="PS00022">
    <property type="entry name" value="EGF_1"/>
    <property type="match status" value="1"/>
</dbReference>
<feature type="disulfide bond" evidence="10">
    <location>
        <begin position="79"/>
        <end position="89"/>
    </location>
</feature>
<reference evidence="13 14" key="1">
    <citation type="submission" date="2022-05" db="EMBL/GenBank/DDBJ databases">
        <authorList>
            <consortium name="Genoscope - CEA"/>
            <person name="William W."/>
        </authorList>
    </citation>
    <scope>NUCLEOTIDE SEQUENCE [LARGE SCALE GENOMIC DNA]</scope>
</reference>
<dbReference type="PROSITE" id="PS50026">
    <property type="entry name" value="EGF_3"/>
    <property type="match status" value="5"/>
</dbReference>
<dbReference type="SUPFAM" id="SSF57196">
    <property type="entry name" value="EGF/Laminin"/>
    <property type="match status" value="4"/>
</dbReference>
<dbReference type="InterPro" id="IPR026823">
    <property type="entry name" value="cEGF"/>
</dbReference>
<evidence type="ECO:0000256" key="9">
    <source>
        <dbReference type="ARBA" id="ARBA00023180"/>
    </source>
</evidence>
<dbReference type="InterPro" id="IPR001881">
    <property type="entry name" value="EGF-like_Ca-bd_dom"/>
</dbReference>
<feature type="disulfide bond" evidence="10">
    <location>
        <begin position="287"/>
        <end position="297"/>
    </location>
</feature>
<keyword evidence="8 10" id="KW-1015">Disulfide bond</keyword>
<feature type="disulfide bond" evidence="10">
    <location>
        <begin position="97"/>
        <end position="106"/>
    </location>
</feature>
<dbReference type="FunFam" id="2.10.25.10:FF:000037">
    <property type="entry name" value="Signal peptide, CUB domain and EGF-like domain-containing 2"/>
    <property type="match status" value="1"/>
</dbReference>
<evidence type="ECO:0000256" key="3">
    <source>
        <dbReference type="ARBA" id="ARBA00022530"/>
    </source>
</evidence>
<feature type="disulfide bond" evidence="10">
    <location>
        <begin position="226"/>
        <end position="235"/>
    </location>
</feature>
<feature type="domain" description="EMI" evidence="12">
    <location>
        <begin position="1"/>
        <end position="76"/>
    </location>
</feature>
<evidence type="ECO:0000256" key="5">
    <source>
        <dbReference type="ARBA" id="ARBA00022729"/>
    </source>
</evidence>
<keyword evidence="5" id="KW-0732">Signal</keyword>
<dbReference type="FunFam" id="2.10.25.10:FF:000010">
    <property type="entry name" value="Pro-epidermal growth factor"/>
    <property type="match status" value="1"/>
</dbReference>
<organism evidence="13 14">
    <name type="scientific">Pocillopora meandrina</name>
    <dbReference type="NCBI Taxonomy" id="46732"/>
    <lineage>
        <taxon>Eukaryota</taxon>
        <taxon>Metazoa</taxon>
        <taxon>Cnidaria</taxon>
        <taxon>Anthozoa</taxon>
        <taxon>Hexacorallia</taxon>
        <taxon>Scleractinia</taxon>
        <taxon>Astrocoeniina</taxon>
        <taxon>Pocilloporidae</taxon>
        <taxon>Pocillopora</taxon>
    </lineage>
</organism>
<sequence>SNVCQERRDSSVATSTLVSTVSYQSYTTSCGLFGWARCRRSRTVTGYRWKTIYRWTTDTYLRCCSGWAKSGSSCPRAICNSGCNNGGTCYYPNSCRCTSYWTGSTCSADVNECSSNNGGCQHICNNRRGASRTCSCYRGYNRSPNDSKECVDRNECIRSHACTCASGSYSCGQSCRNTPGSYHCTCGKGFTLQSGTVCTDINECAVRNGGCTHQCVNFPGYHKCNCRRGFRLLSCQFFSLIDINECASNNGNCQHNCRNLFGSHRCNCDEGFNLDSNGRTCSDIDECNTGHDCQEICINTLGGYKCSCNEGYQLTADNRTCTDIDECTSSNITGSNETATLSGCHHFCTNVEGSFHCSCRNGYVLMYDKRQCKDIDECQTGNHSCDHNCLNSEGSYFCSCRPGYKLSSDGRKCEGSYSSTM</sequence>
<dbReference type="InterPro" id="IPR052080">
    <property type="entry name" value="vWF_C/EGF_Fibrillin"/>
</dbReference>
<feature type="domain" description="EGF-like" evidence="11">
    <location>
        <begin position="75"/>
        <end position="107"/>
    </location>
</feature>
<comment type="subcellular location">
    <subcellularLocation>
        <location evidence="1">Secreted</location>
        <location evidence="1">Extracellular space</location>
        <location evidence="1">Extracellular matrix</location>
    </subcellularLocation>
</comment>
<gene>
    <name evidence="13" type="ORF">PMEA_00021948</name>
</gene>
<evidence type="ECO:0000259" key="11">
    <source>
        <dbReference type="PROSITE" id="PS50026"/>
    </source>
</evidence>
<keyword evidence="7" id="KW-0106">Calcium</keyword>
<dbReference type="InterPro" id="IPR011489">
    <property type="entry name" value="EMI_domain"/>
</dbReference>
<dbReference type="SMART" id="SM00179">
    <property type="entry name" value="EGF_CA"/>
    <property type="match status" value="7"/>
</dbReference>
<dbReference type="PROSITE" id="PS00010">
    <property type="entry name" value="ASX_HYDROXYL"/>
    <property type="match status" value="2"/>
</dbReference>
<accession>A0AAU9VV93</accession>
<proteinExistence type="predicted"/>
<dbReference type="Pfam" id="PF07645">
    <property type="entry name" value="EGF_CA"/>
    <property type="match status" value="1"/>
</dbReference>
<comment type="caution">
    <text evidence="10">Lacks conserved residue(s) required for the propagation of feature annotation.</text>
</comment>
<feature type="domain" description="EGF-like" evidence="11">
    <location>
        <begin position="374"/>
        <end position="414"/>
    </location>
</feature>
<keyword evidence="14" id="KW-1185">Reference proteome</keyword>
<dbReference type="PROSITE" id="PS01186">
    <property type="entry name" value="EGF_2"/>
    <property type="match status" value="4"/>
</dbReference>
<evidence type="ECO:0000256" key="10">
    <source>
        <dbReference type="PROSITE-ProRule" id="PRU00076"/>
    </source>
</evidence>
<protein>
    <submittedName>
        <fullName evidence="13">Uncharacterized protein</fullName>
    </submittedName>
</protein>
<dbReference type="PROSITE" id="PS01187">
    <property type="entry name" value="EGF_CA"/>
    <property type="match status" value="2"/>
</dbReference>
<evidence type="ECO:0000313" key="13">
    <source>
        <dbReference type="EMBL" id="CAH3038869.1"/>
    </source>
</evidence>
<evidence type="ECO:0000313" key="14">
    <source>
        <dbReference type="Proteomes" id="UP001159428"/>
    </source>
</evidence>
<keyword evidence="6" id="KW-0677">Repeat</keyword>
<dbReference type="PROSITE" id="PS51041">
    <property type="entry name" value="EMI"/>
    <property type="match status" value="1"/>
</dbReference>